<name>A0ABV5C9T1_9SPHI</name>
<evidence type="ECO:0000313" key="2">
    <source>
        <dbReference type="EMBL" id="MFB5944304.1"/>
    </source>
</evidence>
<keyword evidence="1" id="KW-0472">Membrane</keyword>
<keyword evidence="1" id="KW-1133">Transmembrane helix</keyword>
<accession>A0ABV5C9T1</accession>
<dbReference type="RefSeq" id="WP_375555885.1">
    <property type="nucleotide sequence ID" value="NZ_JBBVGT010000001.1"/>
</dbReference>
<organism evidence="2 3">
    <name type="scientific">Albibacterium profundi</name>
    <dbReference type="NCBI Taxonomy" id="3134906"/>
    <lineage>
        <taxon>Bacteria</taxon>
        <taxon>Pseudomonadati</taxon>
        <taxon>Bacteroidota</taxon>
        <taxon>Sphingobacteriia</taxon>
        <taxon>Sphingobacteriales</taxon>
        <taxon>Sphingobacteriaceae</taxon>
        <taxon>Albibacterium</taxon>
    </lineage>
</organism>
<comment type="caution">
    <text evidence="2">The sequence shown here is derived from an EMBL/GenBank/DDBJ whole genome shotgun (WGS) entry which is preliminary data.</text>
</comment>
<protein>
    <submittedName>
        <fullName evidence="2">Uncharacterized protein</fullName>
    </submittedName>
</protein>
<gene>
    <name evidence="2" type="ORF">WKR92_00520</name>
</gene>
<evidence type="ECO:0000256" key="1">
    <source>
        <dbReference type="SAM" id="Phobius"/>
    </source>
</evidence>
<keyword evidence="1" id="KW-0812">Transmembrane</keyword>
<keyword evidence="3" id="KW-1185">Reference proteome</keyword>
<feature type="transmembrane region" description="Helical" evidence="1">
    <location>
        <begin position="6"/>
        <end position="22"/>
    </location>
</feature>
<dbReference type="EMBL" id="JBBVGT010000001">
    <property type="protein sequence ID" value="MFB5944304.1"/>
    <property type="molecule type" value="Genomic_DNA"/>
</dbReference>
<sequence length="89" mass="10011">MITAIVIGIGLIAVGMQLYFFLKTLGQSSALTKLIPPTKDLKTVKVFVPDQEELDSEKVLSKKHKHAVSPEQRISEESFFEHLVRSDEK</sequence>
<dbReference type="Proteomes" id="UP001580928">
    <property type="component" value="Unassembled WGS sequence"/>
</dbReference>
<proteinExistence type="predicted"/>
<reference evidence="2 3" key="1">
    <citation type="submission" date="2024-04" db="EMBL/GenBank/DDBJ databases">
        <title>Albibacterium profundi sp. nov., isolated from sediment of the Challenger Deep of Mariana Trench.</title>
        <authorList>
            <person name="Wang Y."/>
        </authorList>
    </citation>
    <scope>NUCLEOTIDE SEQUENCE [LARGE SCALE GENOMIC DNA]</scope>
    <source>
        <strain evidence="2 3">RHL897</strain>
    </source>
</reference>
<evidence type="ECO:0000313" key="3">
    <source>
        <dbReference type="Proteomes" id="UP001580928"/>
    </source>
</evidence>